<proteinExistence type="predicted"/>
<protein>
    <recommendedName>
        <fullName evidence="2">RNase H type-1 domain-containing protein</fullName>
    </recommendedName>
</protein>
<gene>
    <name evidence="3" type="ORF">AXF42_Ash007178</name>
</gene>
<evidence type="ECO:0000313" key="3">
    <source>
        <dbReference type="EMBL" id="PKA64433.1"/>
    </source>
</evidence>
<dbReference type="Pfam" id="PF13456">
    <property type="entry name" value="RVT_3"/>
    <property type="match status" value="1"/>
</dbReference>
<feature type="transmembrane region" description="Helical" evidence="1">
    <location>
        <begin position="12"/>
        <end position="32"/>
    </location>
</feature>
<dbReference type="InterPro" id="IPR044730">
    <property type="entry name" value="RNase_H-like_dom_plant"/>
</dbReference>
<dbReference type="InterPro" id="IPR053151">
    <property type="entry name" value="RNase_H-like"/>
</dbReference>
<dbReference type="InterPro" id="IPR002156">
    <property type="entry name" value="RNaseH_domain"/>
</dbReference>
<dbReference type="STRING" id="1088818.A0A2I0B9F6"/>
<dbReference type="OrthoDB" id="1906820at2759"/>
<feature type="domain" description="RNase H type-1" evidence="2">
    <location>
        <begin position="34"/>
        <end position="138"/>
    </location>
</feature>
<keyword evidence="4" id="KW-1185">Reference proteome</keyword>
<dbReference type="CDD" id="cd06222">
    <property type="entry name" value="RNase_H_like"/>
    <property type="match status" value="1"/>
</dbReference>
<dbReference type="EMBL" id="KZ451903">
    <property type="protein sequence ID" value="PKA64433.1"/>
    <property type="molecule type" value="Genomic_DNA"/>
</dbReference>
<organism evidence="3 4">
    <name type="scientific">Apostasia shenzhenica</name>
    <dbReference type="NCBI Taxonomy" id="1088818"/>
    <lineage>
        <taxon>Eukaryota</taxon>
        <taxon>Viridiplantae</taxon>
        <taxon>Streptophyta</taxon>
        <taxon>Embryophyta</taxon>
        <taxon>Tracheophyta</taxon>
        <taxon>Spermatophyta</taxon>
        <taxon>Magnoliopsida</taxon>
        <taxon>Liliopsida</taxon>
        <taxon>Asparagales</taxon>
        <taxon>Orchidaceae</taxon>
        <taxon>Apostasioideae</taxon>
        <taxon>Apostasia</taxon>
    </lineage>
</organism>
<reference evidence="3 4" key="1">
    <citation type="journal article" date="2017" name="Nature">
        <title>The Apostasia genome and the evolution of orchids.</title>
        <authorList>
            <person name="Zhang G.Q."/>
            <person name="Liu K.W."/>
            <person name="Li Z."/>
            <person name="Lohaus R."/>
            <person name="Hsiao Y.Y."/>
            <person name="Niu S.C."/>
            <person name="Wang J.Y."/>
            <person name="Lin Y.C."/>
            <person name="Xu Q."/>
            <person name="Chen L.J."/>
            <person name="Yoshida K."/>
            <person name="Fujiwara S."/>
            <person name="Wang Z.W."/>
            <person name="Zhang Y.Q."/>
            <person name="Mitsuda N."/>
            <person name="Wang M."/>
            <person name="Liu G.H."/>
            <person name="Pecoraro L."/>
            <person name="Huang H.X."/>
            <person name="Xiao X.J."/>
            <person name="Lin M."/>
            <person name="Wu X.Y."/>
            <person name="Wu W.L."/>
            <person name="Chen Y.Y."/>
            <person name="Chang S.B."/>
            <person name="Sakamoto S."/>
            <person name="Ohme-Takagi M."/>
            <person name="Yagi M."/>
            <person name="Zeng S.J."/>
            <person name="Shen C.Y."/>
            <person name="Yeh C.M."/>
            <person name="Luo Y.B."/>
            <person name="Tsai W.C."/>
            <person name="Van de Peer Y."/>
            <person name="Liu Z.J."/>
        </authorList>
    </citation>
    <scope>NUCLEOTIDE SEQUENCE [LARGE SCALE GENOMIC DNA]</scope>
    <source>
        <strain evidence="4">cv. Shenzhen</strain>
        <tissue evidence="3">Stem</tissue>
    </source>
</reference>
<evidence type="ECO:0000256" key="1">
    <source>
        <dbReference type="SAM" id="Phobius"/>
    </source>
</evidence>
<sequence length="146" mass="16455">MQSDANLLFNRLSSVLMQLLRIIKIILVLVLWPMHDHMGHLLAAHTISLPGNLNSYYAEYYAPRAAVMLARELSLQNVIFEGNSLNVISELNEYSPNFSMIGLCLLDMQRMLSTFLCVELSHIRRDGNEAAHSLAQFALSSSESFL</sequence>
<evidence type="ECO:0000313" key="4">
    <source>
        <dbReference type="Proteomes" id="UP000236161"/>
    </source>
</evidence>
<dbReference type="AlphaFoldDB" id="A0A2I0B9F6"/>
<keyword evidence="1" id="KW-0472">Membrane</keyword>
<dbReference type="GO" id="GO:0003676">
    <property type="term" value="F:nucleic acid binding"/>
    <property type="evidence" value="ECO:0007669"/>
    <property type="project" value="InterPro"/>
</dbReference>
<evidence type="ECO:0000259" key="2">
    <source>
        <dbReference type="Pfam" id="PF13456"/>
    </source>
</evidence>
<dbReference type="Proteomes" id="UP000236161">
    <property type="component" value="Unassembled WGS sequence"/>
</dbReference>
<dbReference type="InterPro" id="IPR036397">
    <property type="entry name" value="RNaseH_sf"/>
</dbReference>
<keyword evidence="1" id="KW-1133">Transmembrane helix</keyword>
<accession>A0A2I0B9F6</accession>
<dbReference type="GO" id="GO:0004523">
    <property type="term" value="F:RNA-DNA hybrid ribonuclease activity"/>
    <property type="evidence" value="ECO:0007669"/>
    <property type="project" value="InterPro"/>
</dbReference>
<dbReference type="Gene3D" id="3.30.420.10">
    <property type="entry name" value="Ribonuclease H-like superfamily/Ribonuclease H"/>
    <property type="match status" value="1"/>
</dbReference>
<dbReference type="SUPFAM" id="SSF53098">
    <property type="entry name" value="Ribonuclease H-like"/>
    <property type="match status" value="1"/>
</dbReference>
<dbReference type="PANTHER" id="PTHR47723">
    <property type="entry name" value="OS05G0353850 PROTEIN"/>
    <property type="match status" value="1"/>
</dbReference>
<dbReference type="PANTHER" id="PTHR47723:SF21">
    <property type="entry name" value="POLYNUCLEOTIDYL TRANSFERASE, RIBONUCLEASE H-LIKE SUPERFAMILY PROTEIN"/>
    <property type="match status" value="1"/>
</dbReference>
<keyword evidence="1" id="KW-0812">Transmembrane</keyword>
<dbReference type="InterPro" id="IPR012337">
    <property type="entry name" value="RNaseH-like_sf"/>
</dbReference>
<name>A0A2I0B9F6_9ASPA</name>